<evidence type="ECO:0000256" key="2">
    <source>
        <dbReference type="SAM" id="Phobius"/>
    </source>
</evidence>
<dbReference type="EMBL" id="GU580941">
    <property type="protein sequence ID" value="ADD80992.1"/>
    <property type="molecule type" value="Genomic_DNA"/>
</dbReference>
<feature type="transmembrane region" description="Helical" evidence="2">
    <location>
        <begin position="40"/>
        <end position="59"/>
    </location>
</feature>
<keyword evidence="2" id="KW-0812">Transmembrane</keyword>
<keyword evidence="2" id="KW-1133">Transmembrane helix</keyword>
<evidence type="ECO:0000313" key="3">
    <source>
        <dbReference type="EMBL" id="ADD80992.1"/>
    </source>
</evidence>
<gene>
    <name evidence="3" type="ORF">Pepy6gene101</name>
</gene>
<protein>
    <submittedName>
        <fullName evidence="3">Gp101</fullName>
    </submittedName>
</protein>
<proteinExistence type="predicted"/>
<evidence type="ECO:0000256" key="1">
    <source>
        <dbReference type="SAM" id="MobiDB-lite"/>
    </source>
</evidence>
<accession>D4P7L2</accession>
<keyword evidence="2" id="KW-0472">Membrane</keyword>
<organism evidence="3 4">
    <name type="scientific">Rhodococcus phage ReqiPepy6</name>
    <dbReference type="NCBI Taxonomy" id="691965"/>
    <lineage>
        <taxon>Viruses</taxon>
        <taxon>Duplodnaviria</taxon>
        <taxon>Heunggongvirae</taxon>
        <taxon>Uroviricota</taxon>
        <taxon>Caudoviricetes</taxon>
        <taxon>Pepyhexavirus</taxon>
        <taxon>Pepyhexavirus pepy6</taxon>
    </lineage>
</organism>
<sequence>MKGNPMHYDSKAAQYDAEVPTLDESTSPESYTRTRKCIEFTAFFLLSYAVALVVIYTLLKLFGV</sequence>
<evidence type="ECO:0000313" key="4">
    <source>
        <dbReference type="Proteomes" id="UP000002347"/>
    </source>
</evidence>
<keyword evidence="4" id="KW-1185">Reference proteome</keyword>
<feature type="region of interest" description="Disordered" evidence="1">
    <location>
        <begin position="1"/>
        <end position="28"/>
    </location>
</feature>
<dbReference type="GeneID" id="18565678"/>
<dbReference type="KEGG" id="vg:18565678"/>
<dbReference type="Proteomes" id="UP000002347">
    <property type="component" value="Segment"/>
</dbReference>
<reference evidence="3 4" key="1">
    <citation type="journal article" date="2011" name="Appl. Environ. Microbiol.">
        <title>Genomic and functional analyses of Rhodococcus equi phages ReqiPepy6, ReqiPoco6, ReqiPine5, and ReqiDocB7.</title>
        <authorList>
            <person name="Summer E.J."/>
            <person name="Liu M."/>
            <person name="Gill J.J."/>
            <person name="Grant M."/>
            <person name="Chan-Cortes T.N."/>
            <person name="Ferguson L."/>
            <person name="Janes C."/>
            <person name="Lange K."/>
            <person name="Bertoli M."/>
            <person name="Moore C."/>
            <person name="Orchard R.C."/>
            <person name="Cohen N."/>
            <person name="Young R."/>
        </authorList>
    </citation>
    <scope>NUCLEOTIDE SEQUENCE [LARGE SCALE GENOMIC DNA]</scope>
</reference>
<name>D4P7L2_9CAUD</name>
<dbReference type="RefSeq" id="YP_009017715.1">
    <property type="nucleotide sequence ID" value="NC_023735.1"/>
</dbReference>